<sequence>MDKAGHCLGLCDVKVVAVVQRYRALAGKGTDNFADVNIRHQMSGASDQFINALGVVGHIFFVVLHGGSGADEGVAGDGRDQGQAFGFRAWAREHNRADGGGELLVQHTDIAVTALHTVLVNACQGGHIVGVDTGGVDHVAGSVIPG</sequence>
<organism evidence="1">
    <name type="scientific">bioreactor metagenome</name>
    <dbReference type="NCBI Taxonomy" id="1076179"/>
    <lineage>
        <taxon>unclassified sequences</taxon>
        <taxon>metagenomes</taxon>
        <taxon>ecological metagenomes</taxon>
    </lineage>
</organism>
<dbReference type="AlphaFoldDB" id="A0A645EZ42"/>
<name>A0A645EZ42_9ZZZZ</name>
<gene>
    <name evidence="1" type="ORF">SDC9_152924</name>
</gene>
<evidence type="ECO:0000313" key="1">
    <source>
        <dbReference type="EMBL" id="MPN05673.1"/>
    </source>
</evidence>
<comment type="caution">
    <text evidence="1">The sequence shown here is derived from an EMBL/GenBank/DDBJ whole genome shotgun (WGS) entry which is preliminary data.</text>
</comment>
<protein>
    <submittedName>
        <fullName evidence="1">Uncharacterized protein</fullName>
    </submittedName>
</protein>
<dbReference type="EMBL" id="VSSQ01051585">
    <property type="protein sequence ID" value="MPN05673.1"/>
    <property type="molecule type" value="Genomic_DNA"/>
</dbReference>
<reference evidence="1" key="1">
    <citation type="submission" date="2019-08" db="EMBL/GenBank/DDBJ databases">
        <authorList>
            <person name="Kucharzyk K."/>
            <person name="Murdoch R.W."/>
            <person name="Higgins S."/>
            <person name="Loffler F."/>
        </authorList>
    </citation>
    <scope>NUCLEOTIDE SEQUENCE</scope>
</reference>
<accession>A0A645EZ42</accession>
<proteinExistence type="predicted"/>